<dbReference type="Gene3D" id="2.60.120.40">
    <property type="match status" value="1"/>
</dbReference>
<evidence type="ECO:0000313" key="1">
    <source>
        <dbReference type="EMBL" id="GJD58417.1"/>
    </source>
</evidence>
<accession>A0A564FXS3</accession>
<dbReference type="InterPro" id="IPR008983">
    <property type="entry name" value="Tumour_necrosis_fac-like_dom"/>
</dbReference>
<dbReference type="OrthoDB" id="564699at2"/>
<dbReference type="RefSeq" id="WP_144763094.1">
    <property type="nucleotide sequence ID" value="NZ_BPQI01000147.1"/>
</dbReference>
<dbReference type="Pfam" id="PF10983">
    <property type="entry name" value="DUF2793"/>
    <property type="match status" value="1"/>
</dbReference>
<name>A0A564FXS3_9HYPH</name>
<dbReference type="Proteomes" id="UP000401717">
    <property type="component" value="Unassembled WGS sequence"/>
</dbReference>
<proteinExistence type="predicted"/>
<dbReference type="AlphaFoldDB" id="A0A564FXS3"/>
<protein>
    <recommendedName>
        <fullName evidence="5">C1q domain-containing protein</fullName>
    </recommendedName>
</protein>
<reference evidence="1" key="3">
    <citation type="submission" date="2021-08" db="EMBL/GenBank/DDBJ databases">
        <authorList>
            <person name="Tani A."/>
            <person name="Ola A."/>
            <person name="Ogura Y."/>
            <person name="Katsura K."/>
            <person name="Hayashi T."/>
        </authorList>
    </citation>
    <scope>NUCLEOTIDE SEQUENCE</scope>
    <source>
        <strain evidence="1">DSM 22415</strain>
    </source>
</reference>
<dbReference type="SUPFAM" id="SSF49842">
    <property type="entry name" value="TNF-like"/>
    <property type="match status" value="1"/>
</dbReference>
<reference evidence="1" key="2">
    <citation type="journal article" date="2021" name="Front. Microbiol.">
        <title>Comprehensive Comparative Genomics and Phenotyping of Methylobacterium Species.</title>
        <authorList>
            <person name="Alessa O."/>
            <person name="Ogura Y."/>
            <person name="Fujitani Y."/>
            <person name="Takami H."/>
            <person name="Hayashi T."/>
            <person name="Sahin N."/>
            <person name="Tani A."/>
        </authorList>
    </citation>
    <scope>NUCLEOTIDE SEQUENCE</scope>
    <source>
        <strain evidence="1">DSM 22415</strain>
    </source>
</reference>
<evidence type="ECO:0008006" key="5">
    <source>
        <dbReference type="Google" id="ProtNLM"/>
    </source>
</evidence>
<evidence type="ECO:0000313" key="4">
    <source>
        <dbReference type="Proteomes" id="UP001055303"/>
    </source>
</evidence>
<keyword evidence="4" id="KW-1185">Reference proteome</keyword>
<sequence>MSTTRNLALPLIAAAQAQKHVTHNEALTLLDALVQIACLDKDLASPPPAPAEGDRYLVAAAEPGGAWTGLSGRIALFQDGAWTGIAPRPGWLAYLVDEADLYTFTGTRWTSFRSTLSILQNLARLGINTAADSANRLAVKAEGALFSWDDSAPGSGSMRLSVNKQDAAKDAGLAFQTGFSTRALLGTFGSDGFGLKTSPDGTRFVQSLSVRPDNGWLTVNGPGPALAPLHVVNNANGDPTNNALYFENYGNDPSGMFGPVAVIKAAVARGTAGAPLPILKGDRFFGFFGSGWHAGGAYSGNAVAFNGGAEEDFTAGAWGTCLDFQTTPLGGTGRRSAVKFRANGALELQPQAAPPSAGTAAGQLVFDSTAGAFKGHDGTRWSRLTNQPCFAATTSFDNYLPAGTWTKVQFNTADSNDQGVFRADANRFVAPEGGLYRFGATLGFKRNGSSAPSAFEIRAYRNGSSAGRGRGAATGSLVDGVTAIALDTVLKLDTGDTVEIFARLTGADGYAAAAESLFAGVQVAAR</sequence>
<organism evidence="2 3">
    <name type="scientific">Methylobacterium dankookense</name>
    <dbReference type="NCBI Taxonomy" id="560405"/>
    <lineage>
        <taxon>Bacteria</taxon>
        <taxon>Pseudomonadati</taxon>
        <taxon>Pseudomonadota</taxon>
        <taxon>Alphaproteobacteria</taxon>
        <taxon>Hyphomicrobiales</taxon>
        <taxon>Methylobacteriaceae</taxon>
        <taxon>Methylobacterium</taxon>
    </lineage>
</organism>
<dbReference type="EMBL" id="BPQI01000147">
    <property type="protein sequence ID" value="GJD58417.1"/>
    <property type="molecule type" value="Genomic_DNA"/>
</dbReference>
<dbReference type="InterPro" id="IPR021251">
    <property type="entry name" value="DUF2793"/>
</dbReference>
<reference evidence="2 3" key="1">
    <citation type="submission" date="2019-06" db="EMBL/GenBank/DDBJ databases">
        <authorList>
            <person name="Rodrigo-Torres L."/>
            <person name="Arahal R. D."/>
            <person name="Lucena T."/>
        </authorList>
    </citation>
    <scope>NUCLEOTIDE SEQUENCE [LARGE SCALE GENOMIC DNA]</scope>
    <source>
        <strain evidence="2 3">SW08-7</strain>
    </source>
</reference>
<dbReference type="EMBL" id="CABFVH010000008">
    <property type="protein sequence ID" value="VUF12201.1"/>
    <property type="molecule type" value="Genomic_DNA"/>
</dbReference>
<evidence type="ECO:0000313" key="3">
    <source>
        <dbReference type="Proteomes" id="UP000401717"/>
    </source>
</evidence>
<gene>
    <name evidence="1" type="ORF">IFDJLNFL_4337</name>
    <name evidence="2" type="ORF">MTDSW087_01890</name>
</gene>
<dbReference type="Proteomes" id="UP001055303">
    <property type="component" value="Unassembled WGS sequence"/>
</dbReference>
<evidence type="ECO:0000313" key="2">
    <source>
        <dbReference type="EMBL" id="VUF12201.1"/>
    </source>
</evidence>